<dbReference type="InterPro" id="IPR001452">
    <property type="entry name" value="SH3_domain"/>
</dbReference>
<dbReference type="SMART" id="SM00072">
    <property type="entry name" value="GuKc"/>
    <property type="match status" value="1"/>
</dbReference>
<comment type="caution">
    <text evidence="8">The sequence shown here is derived from an EMBL/GenBank/DDBJ whole genome shotgun (WGS) entry which is preliminary data.</text>
</comment>
<dbReference type="SUPFAM" id="SSF50156">
    <property type="entry name" value="PDZ domain-like"/>
    <property type="match status" value="1"/>
</dbReference>
<dbReference type="PROSITE" id="PS50052">
    <property type="entry name" value="GUANYLATE_KINASE_2"/>
    <property type="match status" value="1"/>
</dbReference>
<dbReference type="Pfam" id="PF00625">
    <property type="entry name" value="Guanylate_kin"/>
    <property type="match status" value="1"/>
</dbReference>
<evidence type="ECO:0000259" key="4">
    <source>
        <dbReference type="PROSITE" id="PS50002"/>
    </source>
</evidence>
<accession>A0A9Q0YGL9</accession>
<evidence type="ECO:0000259" key="5">
    <source>
        <dbReference type="PROSITE" id="PS50052"/>
    </source>
</evidence>
<dbReference type="InterPro" id="IPR001478">
    <property type="entry name" value="PDZ"/>
</dbReference>
<dbReference type="Proteomes" id="UP001152320">
    <property type="component" value="Chromosome 23"/>
</dbReference>
<dbReference type="PANTHER" id="PTHR23122">
    <property type="entry name" value="MEMBRANE-ASSOCIATED GUANYLATE KINASE MAGUK"/>
    <property type="match status" value="1"/>
</dbReference>
<dbReference type="CDD" id="cd00071">
    <property type="entry name" value="GMPK"/>
    <property type="match status" value="1"/>
</dbReference>
<proteinExistence type="inferred from homology"/>
<dbReference type="InterPro" id="IPR008145">
    <property type="entry name" value="GK/Ca_channel_bsu"/>
</dbReference>
<dbReference type="PROSITE" id="PS51022">
    <property type="entry name" value="L27"/>
    <property type="match status" value="1"/>
</dbReference>
<dbReference type="InterPro" id="IPR027417">
    <property type="entry name" value="P-loop_NTPase"/>
</dbReference>
<dbReference type="InterPro" id="IPR050716">
    <property type="entry name" value="MAGUK"/>
</dbReference>
<feature type="domain" description="SH3" evidence="4">
    <location>
        <begin position="253"/>
        <end position="323"/>
    </location>
</feature>
<dbReference type="Gene3D" id="2.30.30.40">
    <property type="entry name" value="SH3 Domains"/>
    <property type="match status" value="1"/>
</dbReference>
<dbReference type="InterPro" id="IPR014775">
    <property type="entry name" value="L27_C"/>
</dbReference>
<feature type="domain" description="PDZ" evidence="6">
    <location>
        <begin position="146"/>
        <end position="227"/>
    </location>
</feature>
<dbReference type="InterPro" id="IPR036892">
    <property type="entry name" value="L27_dom_sf"/>
</dbReference>
<evidence type="ECO:0000256" key="2">
    <source>
        <dbReference type="ARBA" id="ARBA00022443"/>
    </source>
</evidence>
<dbReference type="EMBL" id="JAIZAY010000023">
    <property type="protein sequence ID" value="KAJ8019812.1"/>
    <property type="molecule type" value="Genomic_DNA"/>
</dbReference>
<evidence type="ECO:0000256" key="3">
    <source>
        <dbReference type="PROSITE-ProRule" id="PRU00192"/>
    </source>
</evidence>
<dbReference type="CDD" id="cd11862">
    <property type="entry name" value="SH3_MPP"/>
    <property type="match status" value="1"/>
</dbReference>
<evidence type="ECO:0000256" key="1">
    <source>
        <dbReference type="ARBA" id="ARBA00007014"/>
    </source>
</evidence>
<dbReference type="PROSITE" id="PS50002">
    <property type="entry name" value="SH3"/>
    <property type="match status" value="1"/>
</dbReference>
<dbReference type="SUPFAM" id="SSF50044">
    <property type="entry name" value="SH3-domain"/>
    <property type="match status" value="1"/>
</dbReference>
<sequence>MPGTNATASHAHLHPDVQFLLKYLEQICGRVGEQKDNYLFLKEVLKSRGVSGQLKVHTKLEGWCGAHPDPADNNAFQILYEVCEELQRYVDEPDVVELCYILTRPNMRAVLNIHDQVANQEYEPEIPEFPADEVSGSDEEDTNIKVVRLVKSVEPLGATIKYDQQAGTVVIARIMHGGAADRSGLMKVGDRVLEVNGMVVLGKDPDDVINYVASIDGAITFKLISAEHDKKPTPVPELPTNDFQPEAIERFPDGEVNMRAYFDFDPYQDGAIPCPEAGLPFKSGDILRIVEQTDQDWWQARKEGERGLRAGLVPSKPFQLGREMLKRSTTQVFKENAAVPQDGFKRGGIRVSSRSSFRKNKTKVKKVLYNRPLQTNIDPTDIPVYEEITLYQSDPYHPRPVVLVGPPGVGKNTLKDRLVESDPQHYRIPLPHTSRPKKLFEHDEVDYYFVSRQIMETAIKGNRLIEFGEHKGHLYGISFRAVRRVVDEGAVCVFTVHPQSLKILRAGELRPYVVFIKPPSLPVLRETRAAVNAKASLERLNERSFVEEDLIEMVNIGLKMEYLYRHHFDLVVVNDNVHRAFKELVTAVTEMEREPQWVPSSWLR</sequence>
<evidence type="ECO:0000313" key="9">
    <source>
        <dbReference type="Proteomes" id="UP001152320"/>
    </source>
</evidence>
<evidence type="ECO:0000259" key="6">
    <source>
        <dbReference type="PROSITE" id="PS50106"/>
    </source>
</evidence>
<dbReference type="Pfam" id="PF00018">
    <property type="entry name" value="SH3_1"/>
    <property type="match status" value="1"/>
</dbReference>
<dbReference type="CDD" id="cd06799">
    <property type="entry name" value="PDZ_MPP3-MPP4-MPP7-like"/>
    <property type="match status" value="1"/>
</dbReference>
<dbReference type="PROSITE" id="PS50106">
    <property type="entry name" value="PDZ"/>
    <property type="match status" value="1"/>
</dbReference>
<organism evidence="8 9">
    <name type="scientific">Holothuria leucospilota</name>
    <name type="common">Black long sea cucumber</name>
    <name type="synonym">Mertensiothuria leucospilota</name>
    <dbReference type="NCBI Taxonomy" id="206669"/>
    <lineage>
        <taxon>Eukaryota</taxon>
        <taxon>Metazoa</taxon>
        <taxon>Echinodermata</taxon>
        <taxon>Eleutherozoa</taxon>
        <taxon>Echinozoa</taxon>
        <taxon>Holothuroidea</taxon>
        <taxon>Aspidochirotacea</taxon>
        <taxon>Aspidochirotida</taxon>
        <taxon>Holothuriidae</taxon>
        <taxon>Holothuria</taxon>
    </lineage>
</organism>
<dbReference type="Gene3D" id="2.30.42.10">
    <property type="match status" value="1"/>
</dbReference>
<dbReference type="InterPro" id="IPR036028">
    <property type="entry name" value="SH3-like_dom_sf"/>
</dbReference>
<gene>
    <name evidence="8" type="ORF">HOLleu_41553</name>
</gene>
<dbReference type="SUPFAM" id="SSF52540">
    <property type="entry name" value="P-loop containing nucleoside triphosphate hydrolases"/>
    <property type="match status" value="1"/>
</dbReference>
<dbReference type="Pfam" id="PF02828">
    <property type="entry name" value="L27"/>
    <property type="match status" value="1"/>
</dbReference>
<dbReference type="InterPro" id="IPR008144">
    <property type="entry name" value="Guanylate_kin-like_dom"/>
</dbReference>
<evidence type="ECO:0000259" key="7">
    <source>
        <dbReference type="PROSITE" id="PS51022"/>
    </source>
</evidence>
<dbReference type="InterPro" id="IPR036034">
    <property type="entry name" value="PDZ_sf"/>
</dbReference>
<feature type="domain" description="Guanylate kinase-like" evidence="5">
    <location>
        <begin position="398"/>
        <end position="589"/>
    </location>
</feature>
<dbReference type="AlphaFoldDB" id="A0A9Q0YGL9"/>
<dbReference type="Pfam" id="PF00595">
    <property type="entry name" value="PDZ"/>
    <property type="match status" value="1"/>
</dbReference>
<comment type="similarity">
    <text evidence="1">Belongs to the MAGUK family.</text>
</comment>
<keyword evidence="9" id="KW-1185">Reference proteome</keyword>
<dbReference type="SMART" id="SM00228">
    <property type="entry name" value="PDZ"/>
    <property type="match status" value="1"/>
</dbReference>
<feature type="domain" description="L27" evidence="7">
    <location>
        <begin position="68"/>
        <end position="125"/>
    </location>
</feature>
<dbReference type="SUPFAM" id="SSF101288">
    <property type="entry name" value="L27 domain"/>
    <property type="match status" value="1"/>
</dbReference>
<evidence type="ECO:0000313" key="8">
    <source>
        <dbReference type="EMBL" id="KAJ8019812.1"/>
    </source>
</evidence>
<dbReference type="Gene3D" id="3.40.50.300">
    <property type="entry name" value="P-loop containing nucleotide triphosphate hydrolases"/>
    <property type="match status" value="1"/>
</dbReference>
<dbReference type="OrthoDB" id="439127at2759"/>
<name>A0A9Q0YGL9_HOLLE</name>
<dbReference type="SMART" id="SM00326">
    <property type="entry name" value="SH3"/>
    <property type="match status" value="1"/>
</dbReference>
<protein>
    <submittedName>
        <fullName evidence="8">MAGUK p55 subfamily member 7</fullName>
    </submittedName>
</protein>
<dbReference type="Gene3D" id="1.10.287.650">
    <property type="entry name" value="L27 domain"/>
    <property type="match status" value="1"/>
</dbReference>
<dbReference type="SMART" id="SM00569">
    <property type="entry name" value="L27"/>
    <property type="match status" value="2"/>
</dbReference>
<keyword evidence="2 3" id="KW-0728">SH3 domain</keyword>
<dbReference type="InterPro" id="IPR004172">
    <property type="entry name" value="L27_dom"/>
</dbReference>
<reference evidence="8" key="1">
    <citation type="submission" date="2021-10" db="EMBL/GenBank/DDBJ databases">
        <title>Tropical sea cucumber genome reveals ecological adaptation and Cuvierian tubules defense mechanism.</title>
        <authorList>
            <person name="Chen T."/>
        </authorList>
    </citation>
    <scope>NUCLEOTIDE SEQUENCE</scope>
    <source>
        <strain evidence="8">Nanhai2018</strain>
        <tissue evidence="8">Muscle</tissue>
    </source>
</reference>